<dbReference type="EMBL" id="CP001618">
    <property type="protein sequence ID" value="ACQ79176.1"/>
    <property type="molecule type" value="Genomic_DNA"/>
</dbReference>
<keyword evidence="2" id="KW-1185">Reference proteome</keyword>
<evidence type="ECO:0000313" key="1">
    <source>
        <dbReference type="EMBL" id="ACQ79176.1"/>
    </source>
</evidence>
<dbReference type="Proteomes" id="UP000007962">
    <property type="component" value="Chromosome"/>
</dbReference>
<dbReference type="HOGENOM" id="CLU_362022_0_0_11"/>
<sequence length="744" mass="80005">MNGLAPAVASPRTTDEIVDAALDSLARWASWSESAWIPAPRPGTGWFGSGYTVWGVQTNQKYTAAMATLATHARTPAGVDREWALDRALGSLRAGLDSHVARGGVCADGKPWGLTWISVLGLERMMHGIASLRPHLTDEDHAALHAVMCAEADWLSSDYQRGAVVGIVADLWDASARNHAESNIWNGAFLWRTAERYPQHPHAARWRDTSLTFLANGVSRASDLETADPEIRTRHRGANFFPHFAFDHHGYLNVGYMAICVSNAAIAQLDANVEGWSAPPLLVHGQRGLWAVLRRMIFGDGRLARVGGDSRTRYTYCQEYLAPALMYAAGEFGDPHAIPVLDRMLATLQRDQDASENGSFFGERLAGLAMRNPYYSTRLEGDRANALSLVAVHLPVLAPIERPAETLEEAVGGSWSEPDHGVVLHRSPRRFTSFAWRAHGLAAGLALPPGRGDLAEWDQNLGGRVRFAGDSAPDGRLSRELVAYRTQEFDGGFATSGEVVEGRSLALDESWTGEHAALSRLAFVALPDERTVVGFHRCTVGTWSPIVAELQGLHLGVPNDIFSPSTRQISTAQGMWAASAGEDDVRSLGQWACIDGVLGLVGVYGAPELQLVRHRGRLGGRFGSLHVDEVAFPLRHGPFRATPGSDLLDIGWIVVSDADASETAAVAGAAKEDTEVRSEGVRAIWVTGADGRRYFIAANLGTSRVRAPSAGSPLVSGSESGALSPGEIAVSVVDEVQVRPSASP</sequence>
<dbReference type="STRING" id="471853.Bcav_0915"/>
<dbReference type="KEGG" id="bcv:Bcav_0915"/>
<dbReference type="eggNOG" id="ENOG502ZARN">
    <property type="taxonomic scope" value="Bacteria"/>
</dbReference>
<proteinExistence type="predicted"/>
<protein>
    <submittedName>
        <fullName evidence="1">Uncharacterized protein</fullName>
    </submittedName>
</protein>
<reference evidence="1 2" key="1">
    <citation type="journal article" date="2009" name="Stand. Genomic Sci.">
        <title>Complete genome sequence of Beutenbergia cavernae type strain (HKI 0122).</title>
        <authorList>
            <person name="Land M."/>
            <person name="Pukall R."/>
            <person name="Abt B."/>
            <person name="Goker M."/>
            <person name="Rohde M."/>
            <person name="Glavina Del Rio T."/>
            <person name="Tice H."/>
            <person name="Copeland A."/>
            <person name="Cheng J.F."/>
            <person name="Lucas S."/>
            <person name="Chen F."/>
            <person name="Nolan M."/>
            <person name="Bruce D."/>
            <person name="Goodwin L."/>
            <person name="Pitluck S."/>
            <person name="Ivanova N."/>
            <person name="Mavromatis K."/>
            <person name="Ovchinnikova G."/>
            <person name="Pati A."/>
            <person name="Chen A."/>
            <person name="Palaniappan K."/>
            <person name="Hauser L."/>
            <person name="Chang Y.J."/>
            <person name="Jefferies C.C."/>
            <person name="Saunders E."/>
            <person name="Brettin T."/>
            <person name="Detter J.C."/>
            <person name="Han C."/>
            <person name="Chain P."/>
            <person name="Bristow J."/>
            <person name="Eisen J.A."/>
            <person name="Markowitz V."/>
            <person name="Hugenholtz P."/>
            <person name="Kyrpides N.C."/>
            <person name="Klenk H.P."/>
            <person name="Lapidus A."/>
        </authorList>
    </citation>
    <scope>NUCLEOTIDE SEQUENCE [LARGE SCALE GENOMIC DNA]</scope>
    <source>
        <strain evidence="2">ATCC BAA-8 / DSM 12333 / NBRC 16432</strain>
    </source>
</reference>
<organism evidence="1 2">
    <name type="scientific">Beutenbergia cavernae (strain ATCC BAA-8 / DSM 12333 / CCUG 43141 / JCM 11478 / NBRC 16432 / NCIMB 13614 / HKI 0122)</name>
    <dbReference type="NCBI Taxonomy" id="471853"/>
    <lineage>
        <taxon>Bacteria</taxon>
        <taxon>Bacillati</taxon>
        <taxon>Actinomycetota</taxon>
        <taxon>Actinomycetes</taxon>
        <taxon>Micrococcales</taxon>
        <taxon>Beutenbergiaceae</taxon>
        <taxon>Beutenbergia</taxon>
    </lineage>
</organism>
<gene>
    <name evidence="1" type="ordered locus">Bcav_0915</name>
</gene>
<evidence type="ECO:0000313" key="2">
    <source>
        <dbReference type="Proteomes" id="UP000007962"/>
    </source>
</evidence>
<accession>C5BZK4</accession>
<name>C5BZK4_BEUC1</name>
<dbReference type="AlphaFoldDB" id="C5BZK4"/>